<evidence type="ECO:0000259" key="3">
    <source>
        <dbReference type="PROSITE" id="PS50977"/>
    </source>
</evidence>
<dbReference type="Pfam" id="PF00440">
    <property type="entry name" value="TetR_N"/>
    <property type="match status" value="1"/>
</dbReference>
<accession>A0A1M7UQW9</accession>
<keyword evidence="1 2" id="KW-0238">DNA-binding</keyword>
<feature type="DNA-binding region" description="H-T-H motif" evidence="2">
    <location>
        <begin position="25"/>
        <end position="44"/>
    </location>
</feature>
<evidence type="ECO:0000313" key="5">
    <source>
        <dbReference type="Proteomes" id="UP000184010"/>
    </source>
</evidence>
<proteinExistence type="predicted"/>
<dbReference type="EMBL" id="FRDN01000015">
    <property type="protein sequence ID" value="SHN85349.1"/>
    <property type="molecule type" value="Genomic_DNA"/>
</dbReference>
<dbReference type="PRINTS" id="PR00455">
    <property type="entry name" value="HTHTETR"/>
</dbReference>
<dbReference type="PANTHER" id="PTHR43479">
    <property type="entry name" value="ACREF/ENVCD OPERON REPRESSOR-RELATED"/>
    <property type="match status" value="1"/>
</dbReference>
<dbReference type="InterPro" id="IPR036271">
    <property type="entry name" value="Tet_transcr_reg_TetR-rel_C_sf"/>
</dbReference>
<gene>
    <name evidence="4" type="ORF">SAMN02745215_04432</name>
</gene>
<dbReference type="AlphaFoldDB" id="A0A1M7UQW9"/>
<feature type="domain" description="HTH tetR-type" evidence="3">
    <location>
        <begin position="2"/>
        <end position="62"/>
    </location>
</feature>
<keyword evidence="5" id="KW-1185">Reference proteome</keyword>
<reference evidence="5" key="1">
    <citation type="submission" date="2016-12" db="EMBL/GenBank/DDBJ databases">
        <authorList>
            <person name="Varghese N."/>
            <person name="Submissions S."/>
        </authorList>
    </citation>
    <scope>NUCLEOTIDE SEQUENCE [LARGE SCALE GENOMIC DNA]</scope>
    <source>
        <strain evidence="5">DSM 11544</strain>
    </source>
</reference>
<protein>
    <submittedName>
        <fullName evidence="4">Transcriptional regulator, TetR family</fullName>
    </submittedName>
</protein>
<dbReference type="STRING" id="1121395.SAMN02745215_04432"/>
<dbReference type="SUPFAM" id="SSF48498">
    <property type="entry name" value="Tetracyclin repressor-like, C-terminal domain"/>
    <property type="match status" value="1"/>
</dbReference>
<evidence type="ECO:0000256" key="2">
    <source>
        <dbReference type="PROSITE-ProRule" id="PRU00335"/>
    </source>
</evidence>
<dbReference type="InterPro" id="IPR001647">
    <property type="entry name" value="HTH_TetR"/>
</dbReference>
<dbReference type="Gene3D" id="1.10.357.10">
    <property type="entry name" value="Tetracycline Repressor, domain 2"/>
    <property type="match status" value="1"/>
</dbReference>
<organism evidence="4 5">
    <name type="scientific">Desulfitobacterium chlororespirans DSM 11544</name>
    <dbReference type="NCBI Taxonomy" id="1121395"/>
    <lineage>
        <taxon>Bacteria</taxon>
        <taxon>Bacillati</taxon>
        <taxon>Bacillota</taxon>
        <taxon>Clostridia</taxon>
        <taxon>Eubacteriales</taxon>
        <taxon>Desulfitobacteriaceae</taxon>
        <taxon>Desulfitobacterium</taxon>
    </lineage>
</organism>
<evidence type="ECO:0000256" key="1">
    <source>
        <dbReference type="ARBA" id="ARBA00023125"/>
    </source>
</evidence>
<dbReference type="SUPFAM" id="SSF46689">
    <property type="entry name" value="Homeodomain-like"/>
    <property type="match status" value="1"/>
</dbReference>
<name>A0A1M7UQW9_9FIRM</name>
<dbReference type="RefSeq" id="WP_072774601.1">
    <property type="nucleotide sequence ID" value="NZ_FRDN01000015.1"/>
</dbReference>
<dbReference type="PANTHER" id="PTHR43479:SF11">
    <property type="entry name" value="ACREF_ENVCD OPERON REPRESSOR-RELATED"/>
    <property type="match status" value="1"/>
</dbReference>
<dbReference type="InterPro" id="IPR009057">
    <property type="entry name" value="Homeodomain-like_sf"/>
</dbReference>
<dbReference type="PROSITE" id="PS50977">
    <property type="entry name" value="HTH_TETR_2"/>
    <property type="match status" value="1"/>
</dbReference>
<dbReference type="Proteomes" id="UP000184010">
    <property type="component" value="Unassembled WGS sequence"/>
</dbReference>
<dbReference type="InterPro" id="IPR050624">
    <property type="entry name" value="HTH-type_Tx_Regulator"/>
</dbReference>
<evidence type="ECO:0000313" key="4">
    <source>
        <dbReference type="EMBL" id="SHN85349.1"/>
    </source>
</evidence>
<dbReference type="GO" id="GO:0003677">
    <property type="term" value="F:DNA binding"/>
    <property type="evidence" value="ECO:0007669"/>
    <property type="project" value="UniProtKB-UniRule"/>
</dbReference>
<sequence>MNDTREHILKVAFNLFLVKSYKEVTMAELVEKTGMSKGAFYYYFKSKEQLFLEAIKSCMSSITPDFSIFDKNSLYEFYHQYVVYQNRILNSLQLYGDDLDRGLTVNYYSLVFDALKVFPSFRERLLEHEQDELKAWKEVISTAKKNGEIRSFMNDEQIAKVFIYTNDGIALRISLMKNRSEDVSDISDTLLELWDSFYMELKG</sequence>